<dbReference type="PANTHER" id="PTHR24322:SF736">
    <property type="entry name" value="RETINOL DEHYDROGENASE 10"/>
    <property type="match status" value="1"/>
</dbReference>
<evidence type="ECO:0000256" key="5">
    <source>
        <dbReference type="SAM" id="MobiDB-lite"/>
    </source>
</evidence>
<feature type="compositionally biased region" description="Low complexity" evidence="5">
    <location>
        <begin position="307"/>
        <end position="317"/>
    </location>
</feature>
<keyword evidence="6" id="KW-0812">Transmembrane</keyword>
<dbReference type="InParanoid" id="A0A0D2WV69"/>
<dbReference type="AlphaFoldDB" id="A0A0D2WV69"/>
<reference evidence="8" key="1">
    <citation type="submission" date="2011-02" db="EMBL/GenBank/DDBJ databases">
        <title>The Genome Sequence of Capsaspora owczarzaki ATCC 30864.</title>
        <authorList>
            <person name="Russ C."/>
            <person name="Cuomo C."/>
            <person name="Burger G."/>
            <person name="Gray M.W."/>
            <person name="Holland P.W.H."/>
            <person name="King N."/>
            <person name="Lang F.B.F."/>
            <person name="Roger A.J."/>
            <person name="Ruiz-Trillo I."/>
            <person name="Young S.K."/>
            <person name="Zeng Q."/>
            <person name="Gargeya S."/>
            <person name="Alvarado L."/>
            <person name="Berlin A."/>
            <person name="Chapman S.B."/>
            <person name="Chen Z."/>
            <person name="Freedman E."/>
            <person name="Gellesch M."/>
            <person name="Goldberg J."/>
            <person name="Griggs A."/>
            <person name="Gujja S."/>
            <person name="Heilman E."/>
            <person name="Heiman D."/>
            <person name="Howarth C."/>
            <person name="Mehta T."/>
            <person name="Neiman D."/>
            <person name="Pearson M."/>
            <person name="Roberts A."/>
            <person name="Saif S."/>
            <person name="Shea T."/>
            <person name="Shenoy N."/>
            <person name="Sisk P."/>
            <person name="Stolte C."/>
            <person name="Sykes S."/>
            <person name="White J."/>
            <person name="Yandava C."/>
            <person name="Haas B."/>
            <person name="Nusbaum C."/>
            <person name="Birren B."/>
        </authorList>
    </citation>
    <scope>NUCLEOTIDE SEQUENCE</scope>
    <source>
        <strain evidence="8">ATCC 30864</strain>
    </source>
</reference>
<evidence type="ECO:0000313" key="7">
    <source>
        <dbReference type="EMBL" id="KJE96023.1"/>
    </source>
</evidence>
<evidence type="ECO:0000256" key="2">
    <source>
        <dbReference type="ARBA" id="ARBA00023002"/>
    </source>
</evidence>
<dbReference type="GO" id="GO:0016616">
    <property type="term" value="F:oxidoreductase activity, acting on the CH-OH group of donors, NAD or NADP as acceptor"/>
    <property type="evidence" value="ECO:0007669"/>
    <property type="project" value="TreeGrafter"/>
</dbReference>
<dbReference type="FunCoup" id="A0A0D2WV69">
    <property type="interactions" value="86"/>
</dbReference>
<dbReference type="Pfam" id="PF00106">
    <property type="entry name" value="adh_short"/>
    <property type="match status" value="1"/>
</dbReference>
<dbReference type="SUPFAM" id="SSF51735">
    <property type="entry name" value="NAD(P)-binding Rossmann-fold domains"/>
    <property type="match status" value="1"/>
</dbReference>
<evidence type="ECO:0000256" key="1">
    <source>
        <dbReference type="ARBA" id="ARBA00006484"/>
    </source>
</evidence>
<dbReference type="Gene3D" id="3.40.50.720">
    <property type="entry name" value="NAD(P)-binding Rossmann-like Domain"/>
    <property type="match status" value="1"/>
</dbReference>
<dbReference type="Proteomes" id="UP000008743">
    <property type="component" value="Unassembled WGS sequence"/>
</dbReference>
<dbReference type="InterPro" id="IPR002347">
    <property type="entry name" value="SDR_fam"/>
</dbReference>
<sequence length="326" mass="35033">MSALQELAAIAVDVIRILGLLVLGWFRFFFPTRKPVDGEIALITGAGSGLGRLLALELAKLRATLVLVDVNFEAVQAVAAEIRALRPDDKAAAFAYKCDLSSRDDVYAMAARVKSEVGQVSILVNNAGIVTGRKLLDCPDPLIEKTFSVNTTAHFWTVKAFLPAMIESNHGHVVTIASSAGLIGVAGLADYCASKHGAVGLDESLRYEMHKLGKTGVKTTVVCPFFIDTGMFEGVTTRFPLILPILKPDYAVAKILDAILTNQSILCMPRFVYLMPFAKSILPTQAMDAVVRLFGVSNSMDDFHGRSSANSTTATASKGRTDVKSH</sequence>
<feature type="transmembrane region" description="Helical" evidence="6">
    <location>
        <begin position="7"/>
        <end position="30"/>
    </location>
</feature>
<dbReference type="PhylomeDB" id="A0A0D2WV69"/>
<organism evidence="7 8">
    <name type="scientific">Capsaspora owczarzaki (strain ATCC 30864)</name>
    <dbReference type="NCBI Taxonomy" id="595528"/>
    <lineage>
        <taxon>Eukaryota</taxon>
        <taxon>Filasterea</taxon>
        <taxon>Capsaspora</taxon>
    </lineage>
</organism>
<dbReference type="CDD" id="cd05339">
    <property type="entry name" value="17beta-HSDXI-like_SDR_c"/>
    <property type="match status" value="1"/>
</dbReference>
<dbReference type="PRINTS" id="PR00080">
    <property type="entry name" value="SDRFAMILY"/>
</dbReference>
<dbReference type="RefSeq" id="XP_004345146.1">
    <property type="nucleotide sequence ID" value="XM_004345096.2"/>
</dbReference>
<dbReference type="PANTHER" id="PTHR24322">
    <property type="entry name" value="PKSB"/>
    <property type="match status" value="1"/>
</dbReference>
<name>A0A0D2WV69_CAPO3</name>
<keyword evidence="6" id="KW-0472">Membrane</keyword>
<gene>
    <name evidence="7" type="ORF">CAOG_006397</name>
</gene>
<keyword evidence="8" id="KW-1185">Reference proteome</keyword>
<dbReference type="FunFam" id="3.40.50.720:FF:000202">
    <property type="entry name" value="Short-chain dehydrogenase/reductase family 16C member 6"/>
    <property type="match status" value="1"/>
</dbReference>
<keyword evidence="6" id="KW-1133">Transmembrane helix</keyword>
<evidence type="ECO:0000256" key="6">
    <source>
        <dbReference type="SAM" id="Phobius"/>
    </source>
</evidence>
<dbReference type="STRING" id="595528.A0A0D2WV69"/>
<dbReference type="InterPro" id="IPR036291">
    <property type="entry name" value="NAD(P)-bd_dom_sf"/>
</dbReference>
<accession>A0A0D2WV69</accession>
<comment type="similarity">
    <text evidence="1 4">Belongs to the short-chain dehydrogenases/reductases (SDR) family.</text>
</comment>
<keyword evidence="3" id="KW-0520">NAD</keyword>
<protein>
    <submittedName>
        <fullName evidence="7">Epidermal retinal dehydrogenase 2</fullName>
    </submittedName>
</protein>
<dbReference type="PRINTS" id="PR00081">
    <property type="entry name" value="GDHRDH"/>
</dbReference>
<proteinExistence type="inferred from homology"/>
<feature type="region of interest" description="Disordered" evidence="5">
    <location>
        <begin position="306"/>
        <end position="326"/>
    </location>
</feature>
<dbReference type="eggNOG" id="KOG1201">
    <property type="taxonomic scope" value="Eukaryota"/>
</dbReference>
<evidence type="ECO:0000256" key="3">
    <source>
        <dbReference type="ARBA" id="ARBA00023027"/>
    </source>
</evidence>
<dbReference type="OMA" id="RTPMIKM"/>
<dbReference type="EMBL" id="KE346370">
    <property type="protein sequence ID" value="KJE96023.1"/>
    <property type="molecule type" value="Genomic_DNA"/>
</dbReference>
<keyword evidence="2" id="KW-0560">Oxidoreductase</keyword>
<evidence type="ECO:0000313" key="8">
    <source>
        <dbReference type="Proteomes" id="UP000008743"/>
    </source>
</evidence>
<dbReference type="OrthoDB" id="10253736at2759"/>
<evidence type="ECO:0000256" key="4">
    <source>
        <dbReference type="RuleBase" id="RU000363"/>
    </source>
</evidence>